<dbReference type="STRING" id="1754190.A0A1Y2FRE7"/>
<sequence length="237" mass="27650">MNPQITEFLLKNVNETEKTFSDITKALKIYVEKQEKVRLQTLKLIKAFKYCSTQVPSSSKQYIEALSNSLTLIEYYIKILDDRIDQRICKTLDFFANNNCKLIKNYIHERKEESKNDLKNHSSLNKAVIKDPSNSQKLASLQENINLRLNGTFKTNEDIINNIKTFNKEKLKLLKRTMDEFLYGEIIYHAKALESLSFAHQILNNSNIKKDVEEIINNFNQDLTKNGVFTPNLSKYN</sequence>
<dbReference type="GO" id="GO:0036064">
    <property type="term" value="C:ciliary basal body"/>
    <property type="evidence" value="ECO:0007669"/>
    <property type="project" value="TreeGrafter"/>
</dbReference>
<dbReference type="InterPro" id="IPR027267">
    <property type="entry name" value="AH/BAR_dom_sf"/>
</dbReference>
<evidence type="ECO:0000313" key="2">
    <source>
        <dbReference type="Proteomes" id="UP000193920"/>
    </source>
</evidence>
<dbReference type="PANTHER" id="PTHR21223:SF2">
    <property type="entry name" value="CBY1-INTERACTING BAR DOMAIN-CONTAINING PROTEIN HOMOLOG"/>
    <property type="match status" value="1"/>
</dbReference>
<dbReference type="InterPro" id="IPR009602">
    <property type="entry name" value="CBAR/FAM92"/>
</dbReference>
<dbReference type="SUPFAM" id="SSF103657">
    <property type="entry name" value="BAR/IMD domain-like"/>
    <property type="match status" value="1"/>
</dbReference>
<protein>
    <submittedName>
        <fullName evidence="1">Uncharacterized protein</fullName>
    </submittedName>
</protein>
<dbReference type="PANTHER" id="PTHR21223">
    <property type="entry name" value="CBY1-INTERACTING BAR DOMAIN-CONTAINING PROTEIN HOMOLOG"/>
    <property type="match status" value="1"/>
</dbReference>
<keyword evidence="2" id="KW-1185">Reference proteome</keyword>
<dbReference type="GO" id="GO:0035869">
    <property type="term" value="C:ciliary transition zone"/>
    <property type="evidence" value="ECO:0007669"/>
    <property type="project" value="TreeGrafter"/>
</dbReference>
<accession>A0A1Y2FRE7</accession>
<dbReference type="Proteomes" id="UP000193920">
    <property type="component" value="Unassembled WGS sequence"/>
</dbReference>
<dbReference type="OrthoDB" id="60621at2759"/>
<gene>
    <name evidence="1" type="ORF">LY90DRAFT_99905</name>
</gene>
<dbReference type="AlphaFoldDB" id="A0A1Y2FRE7"/>
<comment type="caution">
    <text evidence="1">The sequence shown here is derived from an EMBL/GenBank/DDBJ whole genome shotgun (WGS) entry which is preliminary data.</text>
</comment>
<proteinExistence type="predicted"/>
<dbReference type="Pfam" id="PF06730">
    <property type="entry name" value="FAM92"/>
    <property type="match status" value="1"/>
</dbReference>
<dbReference type="EMBL" id="MCOG01000002">
    <property type="protein sequence ID" value="ORY86558.1"/>
    <property type="molecule type" value="Genomic_DNA"/>
</dbReference>
<organism evidence="1 2">
    <name type="scientific">Neocallimastix californiae</name>
    <dbReference type="NCBI Taxonomy" id="1754190"/>
    <lineage>
        <taxon>Eukaryota</taxon>
        <taxon>Fungi</taxon>
        <taxon>Fungi incertae sedis</taxon>
        <taxon>Chytridiomycota</taxon>
        <taxon>Chytridiomycota incertae sedis</taxon>
        <taxon>Neocallimastigomycetes</taxon>
        <taxon>Neocallimastigales</taxon>
        <taxon>Neocallimastigaceae</taxon>
        <taxon>Neocallimastix</taxon>
    </lineage>
</organism>
<reference evidence="1 2" key="1">
    <citation type="submission" date="2016-08" db="EMBL/GenBank/DDBJ databases">
        <title>A Parts List for Fungal Cellulosomes Revealed by Comparative Genomics.</title>
        <authorList>
            <consortium name="DOE Joint Genome Institute"/>
            <person name="Haitjema C.H."/>
            <person name="Gilmore S.P."/>
            <person name="Henske J.K."/>
            <person name="Solomon K.V."/>
            <person name="De Groot R."/>
            <person name="Kuo A."/>
            <person name="Mondo S.J."/>
            <person name="Salamov A.A."/>
            <person name="Labutti K."/>
            <person name="Zhao Z."/>
            <person name="Chiniquy J."/>
            <person name="Barry K."/>
            <person name="Brewer H.M."/>
            <person name="Purvine S.O."/>
            <person name="Wright A.T."/>
            <person name="Boxma B."/>
            <person name="Van Alen T."/>
            <person name="Hackstein J.H."/>
            <person name="Baker S.E."/>
            <person name="Grigoriev I.V."/>
            <person name="O'Malley M.A."/>
        </authorList>
    </citation>
    <scope>NUCLEOTIDE SEQUENCE [LARGE SCALE GENOMIC DNA]</scope>
    <source>
        <strain evidence="1 2">G1</strain>
    </source>
</reference>
<name>A0A1Y2FRE7_9FUNG</name>
<dbReference type="GO" id="GO:0060271">
    <property type="term" value="P:cilium assembly"/>
    <property type="evidence" value="ECO:0007669"/>
    <property type="project" value="TreeGrafter"/>
</dbReference>
<evidence type="ECO:0000313" key="1">
    <source>
        <dbReference type="EMBL" id="ORY86558.1"/>
    </source>
</evidence>